<dbReference type="AlphaFoldDB" id="A0A9P7Y951"/>
<comment type="caution">
    <text evidence="2">The sequence shown here is derived from an EMBL/GenBank/DDBJ whole genome shotgun (WGS) entry which is preliminary data.</text>
</comment>
<organism evidence="2 3">
    <name type="scientific">Amylocarpus encephaloides</name>
    <dbReference type="NCBI Taxonomy" id="45428"/>
    <lineage>
        <taxon>Eukaryota</taxon>
        <taxon>Fungi</taxon>
        <taxon>Dikarya</taxon>
        <taxon>Ascomycota</taxon>
        <taxon>Pezizomycotina</taxon>
        <taxon>Leotiomycetes</taxon>
        <taxon>Helotiales</taxon>
        <taxon>Helotiales incertae sedis</taxon>
        <taxon>Amylocarpus</taxon>
    </lineage>
</organism>
<feature type="chain" id="PRO_5040464067" description="Ecp2 effector protein domain-containing protein" evidence="1">
    <location>
        <begin position="20"/>
        <end position="193"/>
    </location>
</feature>
<evidence type="ECO:0000256" key="1">
    <source>
        <dbReference type="SAM" id="SignalP"/>
    </source>
</evidence>
<evidence type="ECO:0000313" key="2">
    <source>
        <dbReference type="EMBL" id="KAG9229404.1"/>
    </source>
</evidence>
<keyword evidence="1" id="KW-0732">Signal</keyword>
<evidence type="ECO:0000313" key="3">
    <source>
        <dbReference type="Proteomes" id="UP000824998"/>
    </source>
</evidence>
<feature type="signal peptide" evidence="1">
    <location>
        <begin position="1"/>
        <end position="19"/>
    </location>
</feature>
<dbReference type="OrthoDB" id="9983560at2759"/>
<reference evidence="2" key="1">
    <citation type="journal article" date="2021" name="IMA Fungus">
        <title>Genomic characterization of three marine fungi, including Emericellopsis atlantica sp. nov. with signatures of a generalist lifestyle and marine biomass degradation.</title>
        <authorList>
            <person name="Hagestad O.C."/>
            <person name="Hou L."/>
            <person name="Andersen J.H."/>
            <person name="Hansen E.H."/>
            <person name="Altermark B."/>
            <person name="Li C."/>
            <person name="Kuhnert E."/>
            <person name="Cox R.J."/>
            <person name="Crous P.W."/>
            <person name="Spatafora J.W."/>
            <person name="Lail K."/>
            <person name="Amirebrahimi M."/>
            <person name="Lipzen A."/>
            <person name="Pangilinan J."/>
            <person name="Andreopoulos W."/>
            <person name="Hayes R.D."/>
            <person name="Ng V."/>
            <person name="Grigoriev I.V."/>
            <person name="Jackson S.A."/>
            <person name="Sutton T.D.S."/>
            <person name="Dobson A.D.W."/>
            <person name="Rama T."/>
        </authorList>
    </citation>
    <scope>NUCLEOTIDE SEQUENCE</scope>
    <source>
        <strain evidence="2">TRa018bII</strain>
    </source>
</reference>
<evidence type="ECO:0008006" key="4">
    <source>
        <dbReference type="Google" id="ProtNLM"/>
    </source>
</evidence>
<sequence length="193" mass="21368">MRPQLLPLFLALYIGSFSAISLGDASAARLDHARRECRAQPGKANWPVAEEWSKLNVSLGGALLQPSPLAAAFYPSPLKDESECKFILEGAGGERVFIDDPLTIFTQWPLGDTCYMMAYPQTNCTQGGFPSYMVNVTTIRQIQNAGHEFFGRSTEAGSLRIWTHYLKCFEYLPEYTQGEYQGRASRVGAGLES</sequence>
<dbReference type="Proteomes" id="UP000824998">
    <property type="component" value="Unassembled WGS sequence"/>
</dbReference>
<dbReference type="EMBL" id="MU251773">
    <property type="protein sequence ID" value="KAG9229404.1"/>
    <property type="molecule type" value="Genomic_DNA"/>
</dbReference>
<protein>
    <recommendedName>
        <fullName evidence="4">Ecp2 effector protein domain-containing protein</fullName>
    </recommendedName>
</protein>
<accession>A0A9P7Y951</accession>
<keyword evidence="3" id="KW-1185">Reference proteome</keyword>
<proteinExistence type="predicted"/>
<gene>
    <name evidence="2" type="ORF">BJ875DRAFT_488954</name>
</gene>
<name>A0A9P7Y951_9HELO</name>